<dbReference type="Proteomes" id="UP001372338">
    <property type="component" value="Unassembled WGS sequence"/>
</dbReference>
<proteinExistence type="predicted"/>
<organism evidence="1 2">
    <name type="scientific">Crotalaria pallida</name>
    <name type="common">Smooth rattlebox</name>
    <name type="synonym">Crotalaria striata</name>
    <dbReference type="NCBI Taxonomy" id="3830"/>
    <lineage>
        <taxon>Eukaryota</taxon>
        <taxon>Viridiplantae</taxon>
        <taxon>Streptophyta</taxon>
        <taxon>Embryophyta</taxon>
        <taxon>Tracheophyta</taxon>
        <taxon>Spermatophyta</taxon>
        <taxon>Magnoliopsida</taxon>
        <taxon>eudicotyledons</taxon>
        <taxon>Gunneridae</taxon>
        <taxon>Pentapetalae</taxon>
        <taxon>rosids</taxon>
        <taxon>fabids</taxon>
        <taxon>Fabales</taxon>
        <taxon>Fabaceae</taxon>
        <taxon>Papilionoideae</taxon>
        <taxon>50 kb inversion clade</taxon>
        <taxon>genistoids sensu lato</taxon>
        <taxon>core genistoids</taxon>
        <taxon>Crotalarieae</taxon>
        <taxon>Crotalaria</taxon>
    </lineage>
</organism>
<keyword evidence="2" id="KW-1185">Reference proteome</keyword>
<sequence length="83" mass="9645">MSGARLQEYYLLIALHNVRYGWVLPGPKAEFDLISPIVTIVTTHPSALFHLLLRFDGTQSPPLHDRNAKKQGNESFFFFSWRW</sequence>
<dbReference type="AlphaFoldDB" id="A0AAN9HZ96"/>
<reference evidence="1 2" key="1">
    <citation type="submission" date="2024-01" db="EMBL/GenBank/DDBJ databases">
        <title>The genomes of 5 underutilized Papilionoideae crops provide insights into root nodulation and disease resistanc.</title>
        <authorList>
            <person name="Yuan L."/>
        </authorList>
    </citation>
    <scope>NUCLEOTIDE SEQUENCE [LARGE SCALE GENOMIC DNA]</scope>
    <source>
        <strain evidence="1">ZHUSHIDOU_FW_LH</strain>
        <tissue evidence="1">Leaf</tissue>
    </source>
</reference>
<comment type="caution">
    <text evidence="1">The sequence shown here is derived from an EMBL/GenBank/DDBJ whole genome shotgun (WGS) entry which is preliminary data.</text>
</comment>
<gene>
    <name evidence="1" type="ORF">RIF29_25407</name>
</gene>
<evidence type="ECO:0000313" key="2">
    <source>
        <dbReference type="Proteomes" id="UP001372338"/>
    </source>
</evidence>
<name>A0AAN9HZ96_CROPI</name>
<protein>
    <submittedName>
        <fullName evidence="1">Uncharacterized protein</fullName>
    </submittedName>
</protein>
<dbReference type="EMBL" id="JAYWIO010000005">
    <property type="protein sequence ID" value="KAK7259792.1"/>
    <property type="molecule type" value="Genomic_DNA"/>
</dbReference>
<accession>A0AAN9HZ96</accession>
<evidence type="ECO:0000313" key="1">
    <source>
        <dbReference type="EMBL" id="KAK7259792.1"/>
    </source>
</evidence>